<feature type="region of interest" description="Disordered" evidence="1">
    <location>
        <begin position="25"/>
        <end position="93"/>
    </location>
</feature>
<reference evidence="2" key="1">
    <citation type="submission" date="2021-06" db="EMBL/GenBank/DDBJ databases">
        <authorList>
            <person name="Kallberg Y."/>
            <person name="Tangrot J."/>
            <person name="Rosling A."/>
        </authorList>
    </citation>
    <scope>NUCLEOTIDE SEQUENCE</scope>
    <source>
        <strain evidence="2">AZ414A</strain>
    </source>
</reference>
<evidence type="ECO:0000256" key="1">
    <source>
        <dbReference type="SAM" id="MobiDB-lite"/>
    </source>
</evidence>
<protein>
    <submittedName>
        <fullName evidence="2">7534_t:CDS:1</fullName>
    </submittedName>
</protein>
<proteinExistence type="predicted"/>
<accession>A0A9N9CPM7</accession>
<comment type="caution">
    <text evidence="2">The sequence shown here is derived from an EMBL/GenBank/DDBJ whole genome shotgun (WGS) entry which is preliminary data.</text>
</comment>
<evidence type="ECO:0000313" key="3">
    <source>
        <dbReference type="Proteomes" id="UP000789706"/>
    </source>
</evidence>
<organism evidence="2 3">
    <name type="scientific">Diversispora eburnea</name>
    <dbReference type="NCBI Taxonomy" id="1213867"/>
    <lineage>
        <taxon>Eukaryota</taxon>
        <taxon>Fungi</taxon>
        <taxon>Fungi incertae sedis</taxon>
        <taxon>Mucoromycota</taxon>
        <taxon>Glomeromycotina</taxon>
        <taxon>Glomeromycetes</taxon>
        <taxon>Diversisporales</taxon>
        <taxon>Diversisporaceae</taxon>
        <taxon>Diversispora</taxon>
    </lineage>
</organism>
<keyword evidence="3" id="KW-1185">Reference proteome</keyword>
<dbReference type="Proteomes" id="UP000789706">
    <property type="component" value="Unassembled WGS sequence"/>
</dbReference>
<dbReference type="EMBL" id="CAJVPK010002167">
    <property type="protein sequence ID" value="CAG8607499.1"/>
    <property type="molecule type" value="Genomic_DNA"/>
</dbReference>
<feature type="compositionally biased region" description="Polar residues" evidence="1">
    <location>
        <begin position="38"/>
        <end position="58"/>
    </location>
</feature>
<evidence type="ECO:0000313" key="2">
    <source>
        <dbReference type="EMBL" id="CAG8607499.1"/>
    </source>
</evidence>
<sequence length="93" mass="10325">FGNRNADIPNKTRKYYPTIVETITEASTAETEPRRNSEFSTSSLVGKMGNQLNIQSQEIIDEEMTDADNRENKDNSGASAKAHNSKDKATDMV</sequence>
<gene>
    <name evidence="2" type="ORF">DEBURN_LOCUS9816</name>
</gene>
<dbReference type="OrthoDB" id="2388273at2759"/>
<name>A0A9N9CPM7_9GLOM</name>
<feature type="compositionally biased region" description="Basic and acidic residues" evidence="1">
    <location>
        <begin position="84"/>
        <end position="93"/>
    </location>
</feature>
<feature type="non-terminal residue" evidence="2">
    <location>
        <position position="93"/>
    </location>
</feature>
<dbReference type="AlphaFoldDB" id="A0A9N9CPM7"/>